<evidence type="ECO:0000259" key="5">
    <source>
        <dbReference type="PROSITE" id="PS50995"/>
    </source>
</evidence>
<evidence type="ECO:0000256" key="1">
    <source>
        <dbReference type="ARBA" id="ARBA00023015"/>
    </source>
</evidence>
<keyword evidence="1" id="KW-0805">Transcription regulation</keyword>
<feature type="domain" description="HTH marR-type" evidence="5">
    <location>
        <begin position="28"/>
        <end position="161"/>
    </location>
</feature>
<dbReference type="PROSITE" id="PS01117">
    <property type="entry name" value="HTH_MARR_1"/>
    <property type="match status" value="1"/>
</dbReference>
<reference evidence="6 7" key="1">
    <citation type="submission" date="2019-12" db="EMBL/GenBank/DDBJ databases">
        <title>Rhizobium genotypes associated with high levels of biological nitrogen fixation by grain legumes in a temperate-maritime cropping system.</title>
        <authorList>
            <person name="Maluk M."/>
            <person name="Francesc Ferrando Molina F."/>
            <person name="Lopez Del Egido L."/>
            <person name="Lafos M."/>
            <person name="Langarica-Fuentes A."/>
            <person name="Gebre Yohannes G."/>
            <person name="Young M.W."/>
            <person name="Martin P."/>
            <person name="Gantlett R."/>
            <person name="Kenicer G."/>
            <person name="Hawes C."/>
            <person name="Begg G.S."/>
            <person name="Quilliam R.S."/>
            <person name="Squire G.R."/>
            <person name="Poole P.S."/>
            <person name="Young P.W."/>
            <person name="Iannetta P.M."/>
            <person name="James E.K."/>
        </authorList>
    </citation>
    <scope>NUCLEOTIDE SEQUENCE [LARGE SCALE GENOMIC DNA]</scope>
    <source>
        <strain evidence="6 7">JHI1118</strain>
    </source>
</reference>
<evidence type="ECO:0000256" key="3">
    <source>
        <dbReference type="ARBA" id="ARBA00023163"/>
    </source>
</evidence>
<dbReference type="AlphaFoldDB" id="A0A6L9UCS8"/>
<feature type="region of interest" description="Disordered" evidence="4">
    <location>
        <begin position="1"/>
        <end position="21"/>
    </location>
</feature>
<dbReference type="GO" id="GO:0006950">
    <property type="term" value="P:response to stress"/>
    <property type="evidence" value="ECO:0007669"/>
    <property type="project" value="TreeGrafter"/>
</dbReference>
<proteinExistence type="predicted"/>
<dbReference type="PROSITE" id="PS50995">
    <property type="entry name" value="HTH_MARR_2"/>
    <property type="match status" value="1"/>
</dbReference>
<gene>
    <name evidence="6" type="ORF">GR212_29505</name>
</gene>
<name>A0A6L9UCS8_9HYPH</name>
<dbReference type="InterPro" id="IPR000835">
    <property type="entry name" value="HTH_MarR-typ"/>
</dbReference>
<keyword evidence="2 6" id="KW-0238">DNA-binding</keyword>
<dbReference type="EMBL" id="WUEY01000021">
    <property type="protein sequence ID" value="NEI73693.1"/>
    <property type="molecule type" value="Genomic_DNA"/>
</dbReference>
<dbReference type="InterPro" id="IPR023187">
    <property type="entry name" value="Tscrpt_reg_MarR-type_CS"/>
</dbReference>
<dbReference type="GO" id="GO:0003700">
    <property type="term" value="F:DNA-binding transcription factor activity"/>
    <property type="evidence" value="ECO:0007669"/>
    <property type="project" value="InterPro"/>
</dbReference>
<accession>A0A6L9UCS8</accession>
<dbReference type="PANTHER" id="PTHR33164:SF57">
    <property type="entry name" value="MARR-FAMILY TRANSCRIPTIONAL REGULATOR"/>
    <property type="match status" value="1"/>
</dbReference>
<dbReference type="RefSeq" id="WP_163992266.1">
    <property type="nucleotide sequence ID" value="NZ_WUEY01000021.1"/>
</dbReference>
<dbReference type="Pfam" id="PF01047">
    <property type="entry name" value="MarR"/>
    <property type="match status" value="1"/>
</dbReference>
<comment type="caution">
    <text evidence="6">The sequence shown here is derived from an EMBL/GenBank/DDBJ whole genome shotgun (WGS) entry which is preliminary data.</text>
</comment>
<evidence type="ECO:0000313" key="7">
    <source>
        <dbReference type="Proteomes" id="UP000483035"/>
    </source>
</evidence>
<dbReference type="InterPro" id="IPR036390">
    <property type="entry name" value="WH_DNA-bd_sf"/>
</dbReference>
<dbReference type="InterPro" id="IPR036388">
    <property type="entry name" value="WH-like_DNA-bd_sf"/>
</dbReference>
<protein>
    <submittedName>
        <fullName evidence="6">Winged helix DNA-binding protein</fullName>
    </submittedName>
</protein>
<organism evidence="6 7">
    <name type="scientific">Rhizobium lusitanum</name>
    <dbReference type="NCBI Taxonomy" id="293958"/>
    <lineage>
        <taxon>Bacteria</taxon>
        <taxon>Pseudomonadati</taxon>
        <taxon>Pseudomonadota</taxon>
        <taxon>Alphaproteobacteria</taxon>
        <taxon>Hyphomicrobiales</taxon>
        <taxon>Rhizobiaceae</taxon>
        <taxon>Rhizobium/Agrobacterium group</taxon>
        <taxon>Rhizobium</taxon>
    </lineage>
</organism>
<dbReference type="SMART" id="SM00347">
    <property type="entry name" value="HTH_MARR"/>
    <property type="match status" value="1"/>
</dbReference>
<evidence type="ECO:0000313" key="6">
    <source>
        <dbReference type="EMBL" id="NEI73693.1"/>
    </source>
</evidence>
<keyword evidence="3" id="KW-0804">Transcription</keyword>
<dbReference type="Gene3D" id="1.10.10.10">
    <property type="entry name" value="Winged helix-like DNA-binding domain superfamily/Winged helix DNA-binding domain"/>
    <property type="match status" value="1"/>
</dbReference>
<dbReference type="PANTHER" id="PTHR33164">
    <property type="entry name" value="TRANSCRIPTIONAL REGULATOR, MARR FAMILY"/>
    <property type="match status" value="1"/>
</dbReference>
<dbReference type="InterPro" id="IPR039422">
    <property type="entry name" value="MarR/SlyA-like"/>
</dbReference>
<dbReference type="GO" id="GO:0003677">
    <property type="term" value="F:DNA binding"/>
    <property type="evidence" value="ECO:0007669"/>
    <property type="project" value="UniProtKB-KW"/>
</dbReference>
<evidence type="ECO:0000256" key="4">
    <source>
        <dbReference type="SAM" id="MobiDB-lite"/>
    </source>
</evidence>
<sequence length="166" mass="19147">MSNKKIEPVSGENLGPTPSPWAEPHDIRDLFSYRLAYFVRLNDRHAQTVLIDEYGITLGEWRTLATIRYLGRPSLRSLARTTQQDEGQLSRYVSGLVKRDLLAKTASTEDQRVVELMLTEKGEALHRDVMVFAWRLNQDLFTDFDETERQQLLSLLDKLLGALERL</sequence>
<dbReference type="SUPFAM" id="SSF46785">
    <property type="entry name" value="Winged helix' DNA-binding domain"/>
    <property type="match status" value="1"/>
</dbReference>
<dbReference type="PRINTS" id="PR00598">
    <property type="entry name" value="HTHMARR"/>
</dbReference>
<evidence type="ECO:0000256" key="2">
    <source>
        <dbReference type="ARBA" id="ARBA00023125"/>
    </source>
</evidence>
<dbReference type="Proteomes" id="UP000483035">
    <property type="component" value="Unassembled WGS sequence"/>
</dbReference>